<keyword evidence="1" id="KW-1133">Transmembrane helix</keyword>
<evidence type="ECO:0000313" key="3">
    <source>
        <dbReference type="Proteomes" id="UP000768567"/>
    </source>
</evidence>
<dbReference type="Proteomes" id="UP000768567">
    <property type="component" value="Unassembled WGS sequence"/>
</dbReference>
<keyword evidence="1" id="KW-0472">Membrane</keyword>
<feature type="transmembrane region" description="Helical" evidence="1">
    <location>
        <begin position="265"/>
        <end position="282"/>
    </location>
</feature>
<feature type="transmembrane region" description="Helical" evidence="1">
    <location>
        <begin position="694"/>
        <end position="713"/>
    </location>
</feature>
<protein>
    <recommendedName>
        <fullName evidence="4">Glycosyltransferase RgtA/B/C/D-like domain-containing protein</fullName>
    </recommendedName>
</protein>
<feature type="transmembrane region" description="Helical" evidence="1">
    <location>
        <begin position="302"/>
        <end position="321"/>
    </location>
</feature>
<comment type="caution">
    <text evidence="2">The sequence shown here is derived from an EMBL/GenBank/DDBJ whole genome shotgun (WGS) entry which is preliminary data.</text>
</comment>
<gene>
    <name evidence="2" type="ORF">INF35_12005</name>
</gene>
<feature type="transmembrane region" description="Helical" evidence="1">
    <location>
        <begin position="725"/>
        <end position="743"/>
    </location>
</feature>
<proteinExistence type="predicted"/>
<feature type="transmembrane region" description="Helical" evidence="1">
    <location>
        <begin position="97"/>
        <end position="119"/>
    </location>
</feature>
<keyword evidence="1" id="KW-0812">Transmembrane</keyword>
<organism evidence="2 3">
    <name type="scientific">Gemmiger gallinarum</name>
    <dbReference type="NCBI Taxonomy" id="2779354"/>
    <lineage>
        <taxon>Bacteria</taxon>
        <taxon>Bacillati</taxon>
        <taxon>Bacillota</taxon>
        <taxon>Clostridia</taxon>
        <taxon>Eubacteriales</taxon>
        <taxon>Gemmiger</taxon>
    </lineage>
</organism>
<dbReference type="EMBL" id="JADCKC010000003">
    <property type="protein sequence ID" value="MBE5038511.1"/>
    <property type="molecule type" value="Genomic_DNA"/>
</dbReference>
<reference evidence="2 3" key="1">
    <citation type="submission" date="2020-10" db="EMBL/GenBank/DDBJ databases">
        <title>ChiBAC.</title>
        <authorList>
            <person name="Zenner C."/>
            <person name="Hitch T.C.A."/>
            <person name="Clavel T."/>
        </authorList>
    </citation>
    <scope>NUCLEOTIDE SEQUENCE [LARGE SCALE GENOMIC DNA]</scope>
    <source>
        <strain evidence="2 3">DSM 109015</strain>
    </source>
</reference>
<accession>A0ABR9R5T4</accession>
<dbReference type="RefSeq" id="WP_193502714.1">
    <property type="nucleotide sequence ID" value="NZ_JADCKC010000003.1"/>
</dbReference>
<keyword evidence="3" id="KW-1185">Reference proteome</keyword>
<name>A0ABR9R5T4_9FIRM</name>
<feature type="transmembrane region" description="Helical" evidence="1">
    <location>
        <begin position="411"/>
        <end position="427"/>
    </location>
</feature>
<feature type="transmembrane region" description="Helical" evidence="1">
    <location>
        <begin position="464"/>
        <end position="489"/>
    </location>
</feature>
<evidence type="ECO:0000313" key="2">
    <source>
        <dbReference type="EMBL" id="MBE5038511.1"/>
    </source>
</evidence>
<feature type="transmembrane region" description="Helical" evidence="1">
    <location>
        <begin position="34"/>
        <end position="52"/>
    </location>
</feature>
<feature type="transmembrane region" description="Helical" evidence="1">
    <location>
        <begin position="64"/>
        <end position="85"/>
    </location>
</feature>
<evidence type="ECO:0000256" key="1">
    <source>
        <dbReference type="SAM" id="Phobius"/>
    </source>
</evidence>
<evidence type="ECO:0008006" key="4">
    <source>
        <dbReference type="Google" id="ProtNLM"/>
    </source>
</evidence>
<feature type="transmembrane region" description="Helical" evidence="1">
    <location>
        <begin position="495"/>
        <end position="515"/>
    </location>
</feature>
<feature type="transmembrane region" description="Helical" evidence="1">
    <location>
        <begin position="527"/>
        <end position="543"/>
    </location>
</feature>
<sequence>MMFAAALVLTALVCLGFAAVPDCLFRRRLERRDLVPGIAVFAAVWLWGVCFFSRPGLTVNFDGFRFIIFCAAAGWLSACVCGFRLLPRIRGKRYRPFVLALLLLSALGGEVFVCNVTYFSTHGYQPFQLFDYLVLADGQTRTTAGVTLTGDTPSLHFEGMNQPIYNLQLDRVDYLNRDGDYANPDPCLQFNVSAADDANTTEFTGGRWWYAPEAPRTRWLTLDFSGSLSSLTLNCYNFDQNEWASFDWTIQGITANTPRPLDFSLLRFAVLFAVLCIGWALRPSGMLWRTPYFDAPKRFRPCVAGLILCFSVLACLCSFAIPRFSGIATEQYNAANWNGTDPFNFMTIDEQDGSLFVQQGELAHSLLNGRLDLMIDPPQTLLEMENPYDNGSRKAQAPDALWDVAFYEGRYYVYFGVVPTLLFQLPFEALTGIRNLPPVFGAIIMTIAMTFACFGLIKQAAMRWFPGISAAAYLIACTVLASCAQLHFLLLRCMVYEYVIVCGAAFVMLALWQWIAAANTPVEKRQTMIVHLMLGSLCMALAAGCRPQMEIFAFLALPIFWNRYVTRRRLFTRKGAAEFALFALPVILVAAGLMWYNYARFGSLFDFGANYNLTTNDMTKRGFNASRIGPALFACLFAPSPISATFPYVGSILVWTNSLGQTITELCYGGVITTTPFLWIFTCLPLMRRRLSKLRLWSIVGWCLFCAAALAALDAEMAGILYRYLMDYTMPLLFAGVLCWLAGEQALGDHCGEALVPRVQNVFRVSMNLTAASNLVFAFLLFFAAEPYLYKNTPGLFNSVSRLVQFWL</sequence>
<feature type="transmembrane region" description="Helical" evidence="1">
    <location>
        <begin position="763"/>
        <end position="784"/>
    </location>
</feature>
<feature type="transmembrane region" description="Helical" evidence="1">
    <location>
        <begin position="439"/>
        <end position="457"/>
    </location>
</feature>
<feature type="transmembrane region" description="Helical" evidence="1">
    <location>
        <begin position="577"/>
        <end position="598"/>
    </location>
</feature>
<feature type="transmembrane region" description="Helical" evidence="1">
    <location>
        <begin position="666"/>
        <end position="688"/>
    </location>
</feature>